<feature type="compositionally biased region" description="Acidic residues" evidence="1">
    <location>
        <begin position="158"/>
        <end position="178"/>
    </location>
</feature>
<comment type="caution">
    <text evidence="2">The sequence shown here is derived from an EMBL/GenBank/DDBJ whole genome shotgun (WGS) entry which is preliminary data.</text>
</comment>
<evidence type="ECO:0000313" key="3">
    <source>
        <dbReference type="Proteomes" id="UP000192596"/>
    </source>
</evidence>
<feature type="compositionally biased region" description="Low complexity" evidence="1">
    <location>
        <begin position="340"/>
        <end position="352"/>
    </location>
</feature>
<proteinExistence type="predicted"/>
<evidence type="ECO:0008006" key="4">
    <source>
        <dbReference type="Google" id="ProtNLM"/>
    </source>
</evidence>
<feature type="compositionally biased region" description="Low complexity" evidence="1">
    <location>
        <begin position="33"/>
        <end position="52"/>
    </location>
</feature>
<feature type="compositionally biased region" description="Low complexity" evidence="1">
    <location>
        <begin position="318"/>
        <end position="333"/>
    </location>
</feature>
<feature type="compositionally biased region" description="Basic residues" evidence="1">
    <location>
        <begin position="355"/>
        <end position="364"/>
    </location>
</feature>
<dbReference type="InParanoid" id="A0A1V8SKD6"/>
<dbReference type="AlphaFoldDB" id="A0A1V8SKD6"/>
<dbReference type="Pfam" id="PF05841">
    <property type="entry name" value="Apc15p"/>
    <property type="match status" value="1"/>
</dbReference>
<evidence type="ECO:0000313" key="2">
    <source>
        <dbReference type="EMBL" id="OQN99553.1"/>
    </source>
</evidence>
<feature type="region of interest" description="Disordered" evidence="1">
    <location>
        <begin position="312"/>
        <end position="364"/>
    </location>
</feature>
<organism evidence="2 3">
    <name type="scientific">Cryoendolithus antarcticus</name>
    <dbReference type="NCBI Taxonomy" id="1507870"/>
    <lineage>
        <taxon>Eukaryota</taxon>
        <taxon>Fungi</taxon>
        <taxon>Dikarya</taxon>
        <taxon>Ascomycota</taxon>
        <taxon>Pezizomycotina</taxon>
        <taxon>Dothideomycetes</taxon>
        <taxon>Dothideomycetidae</taxon>
        <taxon>Cladosporiales</taxon>
        <taxon>Cladosporiaceae</taxon>
        <taxon>Cryoendolithus</taxon>
    </lineage>
</organism>
<feature type="compositionally biased region" description="Acidic residues" evidence="1">
    <location>
        <begin position="207"/>
        <end position="220"/>
    </location>
</feature>
<dbReference type="InterPro" id="IPR008402">
    <property type="entry name" value="APC_su15/mnd2"/>
</dbReference>
<evidence type="ECO:0000256" key="1">
    <source>
        <dbReference type="SAM" id="MobiDB-lite"/>
    </source>
</evidence>
<feature type="region of interest" description="Disordered" evidence="1">
    <location>
        <begin position="1"/>
        <end position="59"/>
    </location>
</feature>
<feature type="compositionally biased region" description="Low complexity" evidence="1">
    <location>
        <begin position="121"/>
        <end position="137"/>
    </location>
</feature>
<feature type="region of interest" description="Disordered" evidence="1">
    <location>
        <begin position="95"/>
        <end position="299"/>
    </location>
</feature>
<dbReference type="Proteomes" id="UP000192596">
    <property type="component" value="Unassembled WGS sequence"/>
</dbReference>
<protein>
    <recommendedName>
        <fullName evidence="4">Apc15p protein</fullName>
    </recommendedName>
</protein>
<dbReference type="STRING" id="1507870.A0A1V8SKD6"/>
<dbReference type="GO" id="GO:0031145">
    <property type="term" value="P:anaphase-promoting complex-dependent catabolic process"/>
    <property type="evidence" value="ECO:0007669"/>
    <property type="project" value="InterPro"/>
</dbReference>
<sequence length="364" mass="38746">MLSLPLLPPPDLPTPGLPLLFPRSTSPPPSAPQPSTTHHARQNRPSNSSTSSRSKEPTALALLTADEASLATRKKAIRNFGAYWIRPPGVAKTLQAMHEEEIERREQEELERQERNMADLAAEQQAGELAAARQAGQQGEGGVEGQDEMGEGERDLDAEVPDAEEAGMGDTTEFDESEALTGGSLLSAADAEAEEHEEEIRVYTAMEEAELMGVVDEEAELGLLRSEGEGEDMGERDLDDDVPDAGSYQHTDTEVEDSSDESSLQNSFTQQSARRSARRQPTTILGGLQTPALGVGLQTPVHGGLQERIRAQVGGETLPRSPGSLDLGSSLLESGGGAGSSPVVSRGLVGNRGRVGGRWRGRNG</sequence>
<gene>
    <name evidence="2" type="ORF">B0A48_14695</name>
</gene>
<keyword evidence="3" id="KW-1185">Reference proteome</keyword>
<dbReference type="GO" id="GO:0005680">
    <property type="term" value="C:anaphase-promoting complex"/>
    <property type="evidence" value="ECO:0007669"/>
    <property type="project" value="InterPro"/>
</dbReference>
<feature type="compositionally biased region" description="Basic and acidic residues" evidence="1">
    <location>
        <begin position="97"/>
        <end position="117"/>
    </location>
</feature>
<feature type="compositionally biased region" description="Acidic residues" evidence="1">
    <location>
        <begin position="229"/>
        <end position="243"/>
    </location>
</feature>
<name>A0A1V8SKD6_9PEZI</name>
<feature type="compositionally biased region" description="Pro residues" evidence="1">
    <location>
        <begin position="1"/>
        <end position="16"/>
    </location>
</feature>
<accession>A0A1V8SKD6</accession>
<dbReference type="OrthoDB" id="5320532at2759"/>
<reference evidence="3" key="1">
    <citation type="submission" date="2017-03" db="EMBL/GenBank/DDBJ databases">
        <title>Genomes of endolithic fungi from Antarctica.</title>
        <authorList>
            <person name="Coleine C."/>
            <person name="Masonjones S."/>
            <person name="Stajich J.E."/>
        </authorList>
    </citation>
    <scope>NUCLEOTIDE SEQUENCE [LARGE SCALE GENOMIC DNA]</scope>
    <source>
        <strain evidence="3">CCFEE 5527</strain>
    </source>
</reference>
<dbReference type="EMBL" id="NAJO01000039">
    <property type="protein sequence ID" value="OQN99553.1"/>
    <property type="molecule type" value="Genomic_DNA"/>
</dbReference>